<feature type="domain" description="HTH gntR-type" evidence="4">
    <location>
        <begin position="6"/>
        <end position="74"/>
    </location>
</feature>
<dbReference type="NCBIfam" id="TIGR02325">
    <property type="entry name" value="C_P_lyase_phnF"/>
    <property type="match status" value="1"/>
</dbReference>
<accession>A0ABU0JCQ1</accession>
<dbReference type="Pfam" id="PF00392">
    <property type="entry name" value="GntR"/>
    <property type="match status" value="1"/>
</dbReference>
<evidence type="ECO:0000259" key="4">
    <source>
        <dbReference type="PROSITE" id="PS50949"/>
    </source>
</evidence>
<dbReference type="Pfam" id="PF07702">
    <property type="entry name" value="UTRA"/>
    <property type="match status" value="1"/>
</dbReference>
<dbReference type="Proteomes" id="UP001242480">
    <property type="component" value="Unassembled WGS sequence"/>
</dbReference>
<keyword evidence="3" id="KW-0804">Transcription</keyword>
<dbReference type="Gene3D" id="1.10.10.10">
    <property type="entry name" value="Winged helix-like DNA-binding domain superfamily/Winged helix DNA-binding domain"/>
    <property type="match status" value="1"/>
</dbReference>
<dbReference type="EMBL" id="JAUSVX010000011">
    <property type="protein sequence ID" value="MDQ0472053.1"/>
    <property type="molecule type" value="Genomic_DNA"/>
</dbReference>
<evidence type="ECO:0000256" key="1">
    <source>
        <dbReference type="ARBA" id="ARBA00023015"/>
    </source>
</evidence>
<dbReference type="InterPro" id="IPR012702">
    <property type="entry name" value="CP_lyase_PhnF"/>
</dbReference>
<dbReference type="InterPro" id="IPR050679">
    <property type="entry name" value="Bact_HTH_transcr_reg"/>
</dbReference>
<keyword evidence="6" id="KW-1185">Reference proteome</keyword>
<dbReference type="SUPFAM" id="SSF64288">
    <property type="entry name" value="Chorismate lyase-like"/>
    <property type="match status" value="1"/>
</dbReference>
<sequence>MRTSGVIIYKRVVDELVDDIASGKLEPGAQLPPEQDLSARFSVHRHTLRRAISVLSDMGLVTVEHGRGTFVTAGALNYPVARRTRFTEVISRQNLTPSSTVLRTAIVSAKSQLAADLQVGDGTPCIMIDMLRYASGLPVSLASHYFVQARFPTLIDAIESKGSLSRALKECGVEEYFRKTTRVSARSATMEEAKLLRQTPSKPVLVSETVNVDKDNGPIEYGVIRSACERLQLVFET</sequence>
<organism evidence="5 6">
    <name type="scientific">Labrys wisconsinensis</name>
    <dbReference type="NCBI Taxonomy" id="425677"/>
    <lineage>
        <taxon>Bacteria</taxon>
        <taxon>Pseudomonadati</taxon>
        <taxon>Pseudomonadota</taxon>
        <taxon>Alphaproteobacteria</taxon>
        <taxon>Hyphomicrobiales</taxon>
        <taxon>Xanthobacteraceae</taxon>
        <taxon>Labrys</taxon>
    </lineage>
</organism>
<keyword evidence="1" id="KW-0805">Transcription regulation</keyword>
<evidence type="ECO:0000313" key="6">
    <source>
        <dbReference type="Proteomes" id="UP001242480"/>
    </source>
</evidence>
<evidence type="ECO:0000256" key="2">
    <source>
        <dbReference type="ARBA" id="ARBA00023125"/>
    </source>
</evidence>
<reference evidence="5 6" key="1">
    <citation type="submission" date="2023-07" db="EMBL/GenBank/DDBJ databases">
        <title>Genomic Encyclopedia of Type Strains, Phase IV (KMG-IV): sequencing the most valuable type-strain genomes for metagenomic binning, comparative biology and taxonomic classification.</title>
        <authorList>
            <person name="Goeker M."/>
        </authorList>
    </citation>
    <scope>NUCLEOTIDE SEQUENCE [LARGE SCALE GENOMIC DNA]</scope>
    <source>
        <strain evidence="5 6">DSM 19619</strain>
    </source>
</reference>
<dbReference type="InterPro" id="IPR011663">
    <property type="entry name" value="UTRA"/>
</dbReference>
<dbReference type="SUPFAM" id="SSF46785">
    <property type="entry name" value="Winged helix' DNA-binding domain"/>
    <property type="match status" value="1"/>
</dbReference>
<protein>
    <submittedName>
        <fullName evidence="5">GntR family phosphonate transport system transcriptional regulator</fullName>
    </submittedName>
</protein>
<evidence type="ECO:0000256" key="3">
    <source>
        <dbReference type="ARBA" id="ARBA00023163"/>
    </source>
</evidence>
<dbReference type="PROSITE" id="PS50949">
    <property type="entry name" value="HTH_GNTR"/>
    <property type="match status" value="1"/>
</dbReference>
<dbReference type="PANTHER" id="PTHR44846">
    <property type="entry name" value="MANNOSYL-D-GLYCERATE TRANSPORT/METABOLISM SYSTEM REPRESSOR MNGR-RELATED"/>
    <property type="match status" value="1"/>
</dbReference>
<dbReference type="InterPro" id="IPR000524">
    <property type="entry name" value="Tscrpt_reg_HTH_GntR"/>
</dbReference>
<dbReference type="RefSeq" id="WP_307278249.1">
    <property type="nucleotide sequence ID" value="NZ_JAUSVX010000011.1"/>
</dbReference>
<keyword evidence="2" id="KW-0238">DNA-binding</keyword>
<dbReference type="PANTHER" id="PTHR44846:SF1">
    <property type="entry name" value="MANNOSYL-D-GLYCERATE TRANSPORT_METABOLISM SYSTEM REPRESSOR MNGR-RELATED"/>
    <property type="match status" value="1"/>
</dbReference>
<evidence type="ECO:0000313" key="5">
    <source>
        <dbReference type="EMBL" id="MDQ0472053.1"/>
    </source>
</evidence>
<dbReference type="PRINTS" id="PR00035">
    <property type="entry name" value="HTHGNTR"/>
</dbReference>
<dbReference type="Gene3D" id="3.40.1410.10">
    <property type="entry name" value="Chorismate lyase-like"/>
    <property type="match status" value="1"/>
</dbReference>
<comment type="caution">
    <text evidence="5">The sequence shown here is derived from an EMBL/GenBank/DDBJ whole genome shotgun (WGS) entry which is preliminary data.</text>
</comment>
<dbReference type="CDD" id="cd07377">
    <property type="entry name" value="WHTH_GntR"/>
    <property type="match status" value="1"/>
</dbReference>
<dbReference type="SMART" id="SM00345">
    <property type="entry name" value="HTH_GNTR"/>
    <property type="match status" value="1"/>
</dbReference>
<dbReference type="InterPro" id="IPR036390">
    <property type="entry name" value="WH_DNA-bd_sf"/>
</dbReference>
<dbReference type="SMART" id="SM00866">
    <property type="entry name" value="UTRA"/>
    <property type="match status" value="1"/>
</dbReference>
<dbReference type="InterPro" id="IPR036388">
    <property type="entry name" value="WH-like_DNA-bd_sf"/>
</dbReference>
<proteinExistence type="predicted"/>
<name>A0ABU0JCQ1_9HYPH</name>
<gene>
    <name evidence="5" type="ORF">QO011_005082</name>
</gene>
<dbReference type="InterPro" id="IPR028978">
    <property type="entry name" value="Chorismate_lyase_/UTRA_dom_sf"/>
</dbReference>